<name>A0A5B6X432_9ROSI</name>
<dbReference type="Proteomes" id="UP000325315">
    <property type="component" value="Unassembled WGS sequence"/>
</dbReference>
<keyword evidence="1" id="KW-0808">Transferase</keyword>
<organism evidence="1 2">
    <name type="scientific">Gossypium australe</name>
    <dbReference type="NCBI Taxonomy" id="47621"/>
    <lineage>
        <taxon>Eukaryota</taxon>
        <taxon>Viridiplantae</taxon>
        <taxon>Streptophyta</taxon>
        <taxon>Embryophyta</taxon>
        <taxon>Tracheophyta</taxon>
        <taxon>Spermatophyta</taxon>
        <taxon>Magnoliopsida</taxon>
        <taxon>eudicotyledons</taxon>
        <taxon>Gunneridae</taxon>
        <taxon>Pentapetalae</taxon>
        <taxon>rosids</taxon>
        <taxon>malvids</taxon>
        <taxon>Malvales</taxon>
        <taxon>Malvaceae</taxon>
        <taxon>Malvoideae</taxon>
        <taxon>Gossypium</taxon>
    </lineage>
</organism>
<dbReference type="OrthoDB" id="1002360at2759"/>
<protein>
    <submittedName>
        <fullName evidence="1">Reverse transcriptase</fullName>
    </submittedName>
</protein>
<gene>
    <name evidence="1" type="ORF">EPI10_032327</name>
</gene>
<comment type="caution">
    <text evidence="1">The sequence shown here is derived from an EMBL/GenBank/DDBJ whole genome shotgun (WGS) entry which is preliminary data.</text>
</comment>
<evidence type="ECO:0000313" key="1">
    <source>
        <dbReference type="EMBL" id="KAA3488588.1"/>
    </source>
</evidence>
<dbReference type="EMBL" id="SMMG02000001">
    <property type="protein sequence ID" value="KAA3488588.1"/>
    <property type="molecule type" value="Genomic_DNA"/>
</dbReference>
<dbReference type="AlphaFoldDB" id="A0A5B6X432"/>
<evidence type="ECO:0000313" key="2">
    <source>
        <dbReference type="Proteomes" id="UP000325315"/>
    </source>
</evidence>
<sequence>MVKAIANRLRGVIEKCIDTTQSAFVPRRLISDYVLLAYEILHTLKQKRMGRKGFMAVKLNMSKAYDRVE</sequence>
<dbReference type="GO" id="GO:0003964">
    <property type="term" value="F:RNA-directed DNA polymerase activity"/>
    <property type="evidence" value="ECO:0007669"/>
    <property type="project" value="UniProtKB-KW"/>
</dbReference>
<keyword evidence="2" id="KW-1185">Reference proteome</keyword>
<proteinExistence type="predicted"/>
<keyword evidence="1" id="KW-0695">RNA-directed DNA polymerase</keyword>
<reference evidence="1" key="1">
    <citation type="submission" date="2019-08" db="EMBL/GenBank/DDBJ databases">
        <authorList>
            <person name="Liu F."/>
        </authorList>
    </citation>
    <scope>NUCLEOTIDE SEQUENCE [LARGE SCALE GENOMIC DNA]</scope>
    <source>
        <strain evidence="1">PA1801</strain>
        <tissue evidence="1">Leaf</tissue>
    </source>
</reference>
<accession>A0A5B6X432</accession>
<keyword evidence="1" id="KW-0548">Nucleotidyltransferase</keyword>